<sequence>MNNVRGDFNYNFTNVTPSQVLAKIDYECDQNLAGPANMSCHKIARENLSLIYADLQAGKGAYFICQQLKLC</sequence>
<dbReference type="AlphaFoldDB" id="A0A7I4XSH2"/>
<dbReference type="Gene3D" id="1.10.225.10">
    <property type="entry name" value="Saposin-like"/>
    <property type="match status" value="1"/>
</dbReference>
<dbReference type="SUPFAM" id="SSF47862">
    <property type="entry name" value="Saposin"/>
    <property type="match status" value="1"/>
</dbReference>
<evidence type="ECO:0000313" key="2">
    <source>
        <dbReference type="WBParaSite" id="HCON_00005075-00001"/>
    </source>
</evidence>
<dbReference type="WBParaSite" id="HCON_00005075-00001">
    <property type="protein sequence ID" value="HCON_00005075-00001"/>
    <property type="gene ID" value="HCON_00005075"/>
</dbReference>
<proteinExistence type="predicted"/>
<dbReference type="Proteomes" id="UP000025227">
    <property type="component" value="Unplaced"/>
</dbReference>
<dbReference type="OrthoDB" id="5862036at2759"/>
<dbReference type="InterPro" id="IPR011001">
    <property type="entry name" value="Saposin-like"/>
</dbReference>
<protein>
    <submittedName>
        <fullName evidence="2">SCP domain-containing protein</fullName>
    </submittedName>
</protein>
<name>A0A7I4XSH2_HAECO</name>
<accession>A0A7I4XSH2</accession>
<keyword evidence="1" id="KW-1185">Reference proteome</keyword>
<reference evidence="2" key="1">
    <citation type="submission" date="2020-12" db="UniProtKB">
        <authorList>
            <consortium name="WormBaseParasite"/>
        </authorList>
    </citation>
    <scope>IDENTIFICATION</scope>
    <source>
        <strain evidence="2">MHco3</strain>
    </source>
</reference>
<organism evidence="1 2">
    <name type="scientific">Haemonchus contortus</name>
    <name type="common">Barber pole worm</name>
    <dbReference type="NCBI Taxonomy" id="6289"/>
    <lineage>
        <taxon>Eukaryota</taxon>
        <taxon>Metazoa</taxon>
        <taxon>Ecdysozoa</taxon>
        <taxon>Nematoda</taxon>
        <taxon>Chromadorea</taxon>
        <taxon>Rhabditida</taxon>
        <taxon>Rhabditina</taxon>
        <taxon>Rhabditomorpha</taxon>
        <taxon>Strongyloidea</taxon>
        <taxon>Trichostrongylidae</taxon>
        <taxon>Haemonchus</taxon>
    </lineage>
</organism>
<evidence type="ECO:0000313" key="1">
    <source>
        <dbReference type="Proteomes" id="UP000025227"/>
    </source>
</evidence>